<evidence type="ECO:0000256" key="1">
    <source>
        <dbReference type="SAM" id="Coils"/>
    </source>
</evidence>
<sequence length="386" mass="44506">MDHIRMTDGMLSVSENSVEESKISGIFLERLSGSELFPDLFRVGIPLHMAGEMGKQWRVAVMELLRRSDSTMPPIREQMFRLTPRKKHILDNELSNIRKRITNHEQFGLYATRARELRKKRDNPGRIRSQKLLQLVQQLKDELPRGRSLERHEERAQIIKKGYERLNKLKQRPAEDVANDETEEIKAIEYDLKVLQDQTPQSNTTANQTQNLLSVTLSSMDCPEPLPITITQGACYSSLVWLLRDLHQVDVPNIWIRQEGKQPWTPKGLGLEQVEYDKMIEEHTLDFVDSTNNRYYIVAVVSENGNEFPVALDIKPMGATRQCCQPNHCGTLRGHLSTIWPTRYVNSAYKRHKPNDDPNAILSRAFDTEDLTLFAHQLCLVCSPRP</sequence>
<proteinExistence type="predicted"/>
<evidence type="ECO:0000313" key="3">
    <source>
        <dbReference type="Proteomes" id="UP000007148"/>
    </source>
</evidence>
<accession>G4TLU3</accession>
<dbReference type="OrthoDB" id="3295905at2759"/>
<feature type="coiled-coil region" evidence="1">
    <location>
        <begin position="149"/>
        <end position="198"/>
    </location>
</feature>
<keyword evidence="1" id="KW-0175">Coiled coil</keyword>
<dbReference type="Proteomes" id="UP000007148">
    <property type="component" value="Unassembled WGS sequence"/>
</dbReference>
<dbReference type="EMBL" id="CAFZ01000157">
    <property type="protein sequence ID" value="CCA72286.1"/>
    <property type="molecule type" value="Genomic_DNA"/>
</dbReference>
<evidence type="ECO:0000313" key="2">
    <source>
        <dbReference type="EMBL" id="CCA72286.1"/>
    </source>
</evidence>
<dbReference type="AlphaFoldDB" id="G4TLU3"/>
<dbReference type="InParanoid" id="G4TLU3"/>
<keyword evidence="3" id="KW-1185">Reference proteome</keyword>
<name>G4TLU3_SERID</name>
<gene>
    <name evidence="2" type="ORF">PIIN_06220</name>
</gene>
<reference evidence="2 3" key="1">
    <citation type="journal article" date="2011" name="PLoS Pathog.">
        <title>Endophytic Life Strategies Decoded by Genome and Transcriptome Analyses of the Mutualistic Root Symbiont Piriformospora indica.</title>
        <authorList>
            <person name="Zuccaro A."/>
            <person name="Lahrmann U."/>
            <person name="Guldener U."/>
            <person name="Langen G."/>
            <person name="Pfiffi S."/>
            <person name="Biedenkopf D."/>
            <person name="Wong P."/>
            <person name="Samans B."/>
            <person name="Grimm C."/>
            <person name="Basiewicz M."/>
            <person name="Murat C."/>
            <person name="Martin F."/>
            <person name="Kogel K.H."/>
        </authorList>
    </citation>
    <scope>NUCLEOTIDE SEQUENCE [LARGE SCALE GENOMIC DNA]</scope>
    <source>
        <strain evidence="2 3">DSM 11827</strain>
    </source>
</reference>
<comment type="caution">
    <text evidence="2">The sequence shown here is derived from an EMBL/GenBank/DDBJ whole genome shotgun (WGS) entry which is preliminary data.</text>
</comment>
<dbReference type="HOGENOM" id="CLU_871893_0_0_1"/>
<organism evidence="2 3">
    <name type="scientific">Serendipita indica (strain DSM 11827)</name>
    <name type="common">Root endophyte fungus</name>
    <name type="synonym">Piriformospora indica</name>
    <dbReference type="NCBI Taxonomy" id="1109443"/>
    <lineage>
        <taxon>Eukaryota</taxon>
        <taxon>Fungi</taxon>
        <taxon>Dikarya</taxon>
        <taxon>Basidiomycota</taxon>
        <taxon>Agaricomycotina</taxon>
        <taxon>Agaricomycetes</taxon>
        <taxon>Sebacinales</taxon>
        <taxon>Serendipitaceae</taxon>
        <taxon>Serendipita</taxon>
    </lineage>
</organism>
<protein>
    <submittedName>
        <fullName evidence="2">Uncharacterized protein</fullName>
    </submittedName>
</protein>